<sequence>MNVNKVTNPPNYPFWRQRANGRTTSVVQSILNREVGPLFYSSVTESVSNFHNESSICRHLMMARTPDKNTDNFPYALHLPSKNVPVHLMTDLPDEFDQRPILWFKVGFHKKHKLALINGFFWETDSNKSLLHQTTVGLPNDYIYRFHGLPPDVRNGFKLLWKTNNLLHGRLAAHEGLYQGLRLSHVKTKQSVCLVTLSEKGCVSLCKWFDENPSQVRLKNPMLNSKFTELTINNDSDEIIITATKSGNAQMVYVLKYIQEKGCLCIEQVIRVGFPLKVEFVDSMVIIGSNKHLMISSWELFLSATQPSVEKISKTQDAGTLCADVYERNLIRMPQILEQFETSNTYLGFGIGLWPPQFYIKQAHGLSVKLKIGHVETLETLWERESTAYNETAMIAFPDESPRFFHTEDEQYGVITLKRDENGSVVVDTESIVQPFDLPDQPVTSFGGLRTRPTFQRAKKVDVSSRKPLIKIFGLEYCSDLGLLAVCSARSNEGNRLHVSLYEANNLTLWKELQPLYAWPRYLPCARHPLYDETHCIKGRYTVKNFTMSFNHDLLTISMDYDHDPTQEFFFVQLL</sequence>
<dbReference type="EMBL" id="CAXLJM020000015">
    <property type="protein sequence ID" value="CAL8081493.1"/>
    <property type="molecule type" value="Genomic_DNA"/>
</dbReference>
<keyword evidence="2" id="KW-1185">Reference proteome</keyword>
<proteinExistence type="predicted"/>
<gene>
    <name evidence="1" type="ORF">ODALV1_LOCUS4931</name>
</gene>
<protein>
    <submittedName>
        <fullName evidence="1">Uncharacterized protein</fullName>
    </submittedName>
</protein>
<accession>A0ABP1PXH3</accession>
<reference evidence="1 2" key="1">
    <citation type="submission" date="2024-08" db="EMBL/GenBank/DDBJ databases">
        <authorList>
            <person name="Cucini C."/>
            <person name="Frati F."/>
        </authorList>
    </citation>
    <scope>NUCLEOTIDE SEQUENCE [LARGE SCALE GENOMIC DNA]</scope>
</reference>
<dbReference type="Proteomes" id="UP001642540">
    <property type="component" value="Unassembled WGS sequence"/>
</dbReference>
<organism evidence="1 2">
    <name type="scientific">Orchesella dallaii</name>
    <dbReference type="NCBI Taxonomy" id="48710"/>
    <lineage>
        <taxon>Eukaryota</taxon>
        <taxon>Metazoa</taxon>
        <taxon>Ecdysozoa</taxon>
        <taxon>Arthropoda</taxon>
        <taxon>Hexapoda</taxon>
        <taxon>Collembola</taxon>
        <taxon>Entomobryomorpha</taxon>
        <taxon>Entomobryoidea</taxon>
        <taxon>Orchesellidae</taxon>
        <taxon>Orchesellinae</taxon>
        <taxon>Orchesella</taxon>
    </lineage>
</organism>
<evidence type="ECO:0000313" key="2">
    <source>
        <dbReference type="Proteomes" id="UP001642540"/>
    </source>
</evidence>
<evidence type="ECO:0000313" key="1">
    <source>
        <dbReference type="EMBL" id="CAL8081493.1"/>
    </source>
</evidence>
<comment type="caution">
    <text evidence="1">The sequence shown here is derived from an EMBL/GenBank/DDBJ whole genome shotgun (WGS) entry which is preliminary data.</text>
</comment>
<name>A0ABP1PXH3_9HEXA</name>